<evidence type="ECO:0000313" key="9">
    <source>
        <dbReference type="Proteomes" id="UP000190626"/>
    </source>
</evidence>
<evidence type="ECO:0000256" key="5">
    <source>
        <dbReference type="ARBA" id="ARBA00033748"/>
    </source>
</evidence>
<dbReference type="AlphaFoldDB" id="A0A1V4HMQ6"/>
<organism evidence="8 9">
    <name type="scientific">Paenibacillus ferrarius</name>
    <dbReference type="NCBI Taxonomy" id="1469647"/>
    <lineage>
        <taxon>Bacteria</taxon>
        <taxon>Bacillati</taxon>
        <taxon>Bacillota</taxon>
        <taxon>Bacilli</taxon>
        <taxon>Bacillales</taxon>
        <taxon>Paenibacillaceae</taxon>
        <taxon>Paenibacillus</taxon>
    </lineage>
</organism>
<feature type="binding site" evidence="6">
    <location>
        <position position="146"/>
    </location>
    <ligand>
        <name>FMN</name>
        <dbReference type="ChEBI" id="CHEBI:58210"/>
    </ligand>
</feature>
<feature type="binding site" evidence="6">
    <location>
        <position position="150"/>
    </location>
    <ligand>
        <name>FMN</name>
        <dbReference type="ChEBI" id="CHEBI:58210"/>
    </ligand>
</feature>
<gene>
    <name evidence="8" type="ORF">BC351_23940</name>
</gene>
<dbReference type="PANTHER" id="PTHR30011:SF16">
    <property type="entry name" value="C2H2 FINGER DOMAIN TRANSCRIPTION FACTOR (EUROFUNG)-RELATED"/>
    <property type="match status" value="1"/>
</dbReference>
<dbReference type="Pfam" id="PF00296">
    <property type="entry name" value="Bac_luciferase"/>
    <property type="match status" value="1"/>
</dbReference>
<dbReference type="GO" id="GO:0016705">
    <property type="term" value="F:oxidoreductase activity, acting on paired donors, with incorporation or reduction of molecular oxygen"/>
    <property type="evidence" value="ECO:0007669"/>
    <property type="project" value="InterPro"/>
</dbReference>
<evidence type="ECO:0000256" key="3">
    <source>
        <dbReference type="ARBA" id="ARBA00023002"/>
    </source>
</evidence>
<dbReference type="NCBIfam" id="TIGR03860">
    <property type="entry name" value="FMN_nitrolo"/>
    <property type="match status" value="1"/>
</dbReference>
<dbReference type="GO" id="GO:0004497">
    <property type="term" value="F:monooxygenase activity"/>
    <property type="evidence" value="ECO:0007669"/>
    <property type="project" value="UniProtKB-KW"/>
</dbReference>
<accession>A0A1V4HMQ6</accession>
<name>A0A1V4HMQ6_9BACL</name>
<keyword evidence="4" id="KW-0503">Monooxygenase</keyword>
<dbReference type="PANTHER" id="PTHR30011">
    <property type="entry name" value="ALKANESULFONATE MONOOXYGENASE-RELATED"/>
    <property type="match status" value="1"/>
</dbReference>
<reference evidence="9" key="1">
    <citation type="submission" date="2016-07" db="EMBL/GenBank/DDBJ databases">
        <authorList>
            <person name="Florea S."/>
            <person name="Webb J.S."/>
            <person name="Jaromczyk J."/>
            <person name="Schardl C.L."/>
        </authorList>
    </citation>
    <scope>NUCLEOTIDE SEQUENCE [LARGE SCALE GENOMIC DNA]</scope>
    <source>
        <strain evidence="9">CY1</strain>
    </source>
</reference>
<dbReference type="OrthoDB" id="3265338at2"/>
<keyword evidence="1 6" id="KW-0285">Flavoprotein</keyword>
<keyword evidence="9" id="KW-1185">Reference proteome</keyword>
<dbReference type="Gene3D" id="3.20.20.30">
    <property type="entry name" value="Luciferase-like domain"/>
    <property type="match status" value="1"/>
</dbReference>
<keyword evidence="3" id="KW-0560">Oxidoreductase</keyword>
<dbReference type="CDD" id="cd01095">
    <property type="entry name" value="Nitrilotriacetate_monoxgenase"/>
    <property type="match status" value="1"/>
</dbReference>
<feature type="binding site" evidence="6">
    <location>
        <position position="222"/>
    </location>
    <ligand>
        <name>FMN</name>
        <dbReference type="ChEBI" id="CHEBI:58210"/>
    </ligand>
</feature>
<evidence type="ECO:0000259" key="7">
    <source>
        <dbReference type="Pfam" id="PF00296"/>
    </source>
</evidence>
<sequence>MISPKRQMHLNLFLLSTGHHETSWRHPATTPESITDIQYYTKLAQMAEKAKLDSLFLADALVLTPAIKYKVSAGLEPFTLLSALAMGTERIGLIGTVSTTYNEPYNVARMFASLDHISGGRAGWNSVTSVGDVTAVNFGMEQHPKHEERYERAKEFLDVLKQLWDSWDDDAIIADKESGIYCDYDHKIHPIHHEGKHFKVRGPLNICRSPQGYPVLVQAGSSEAGMNLAAETAEVIFTAQDTLEHGIAFYANVKQRMQKYGRSRDELKILPGFSPIVGVTQAEAREKEEQLTQLASIELGLVRLSNLFETDLRRFPLDVPLDLEALPPIDQVKGQKARFQMFCEMVQQHNLTLRQLILRTASARGHYTVAGTPEHIADVMEEWMTKEAADGFNVMPPYFPDGFEDFVNLVVPELQRRGLFRTEYTGRTLRDHLGLKRPAGKLVLPV</sequence>
<evidence type="ECO:0000256" key="4">
    <source>
        <dbReference type="ARBA" id="ARBA00023033"/>
    </source>
</evidence>
<comment type="caution">
    <text evidence="8">The sequence shown here is derived from an EMBL/GenBank/DDBJ whole genome shotgun (WGS) entry which is preliminary data.</text>
</comment>
<dbReference type="InterPro" id="IPR016215">
    <property type="entry name" value="NTA_MOA"/>
</dbReference>
<dbReference type="InterPro" id="IPR051260">
    <property type="entry name" value="Diverse_substr_monoxygenases"/>
</dbReference>
<feature type="domain" description="Luciferase-like" evidence="7">
    <location>
        <begin position="23"/>
        <end position="382"/>
    </location>
</feature>
<dbReference type="EMBL" id="MBTG01000010">
    <property type="protein sequence ID" value="OPH58405.1"/>
    <property type="molecule type" value="Genomic_DNA"/>
</dbReference>
<feature type="binding site" evidence="6">
    <location>
        <position position="96"/>
    </location>
    <ligand>
        <name>FMN</name>
        <dbReference type="ChEBI" id="CHEBI:58210"/>
    </ligand>
</feature>
<dbReference type="STRING" id="1469647.BC351_23940"/>
<dbReference type="SUPFAM" id="SSF51679">
    <property type="entry name" value="Bacterial luciferase-like"/>
    <property type="match status" value="1"/>
</dbReference>
<evidence type="ECO:0000256" key="1">
    <source>
        <dbReference type="ARBA" id="ARBA00022630"/>
    </source>
</evidence>
<protein>
    <recommendedName>
        <fullName evidence="7">Luciferase-like domain-containing protein</fullName>
    </recommendedName>
</protein>
<evidence type="ECO:0000256" key="6">
    <source>
        <dbReference type="PIRSR" id="PIRSR000337-1"/>
    </source>
</evidence>
<evidence type="ECO:0000256" key="2">
    <source>
        <dbReference type="ARBA" id="ARBA00022643"/>
    </source>
</evidence>
<dbReference type="Proteomes" id="UP000190626">
    <property type="component" value="Unassembled WGS sequence"/>
</dbReference>
<dbReference type="InterPro" id="IPR011251">
    <property type="entry name" value="Luciferase-like_dom"/>
</dbReference>
<dbReference type="InterPro" id="IPR036661">
    <property type="entry name" value="Luciferase-like_sf"/>
</dbReference>
<feature type="binding site" evidence="6">
    <location>
        <position position="59"/>
    </location>
    <ligand>
        <name>FMN</name>
        <dbReference type="ChEBI" id="CHEBI:58210"/>
    </ligand>
</feature>
<feature type="binding site" evidence="6">
    <location>
        <position position="221"/>
    </location>
    <ligand>
        <name>FMN</name>
        <dbReference type="ChEBI" id="CHEBI:58210"/>
    </ligand>
</feature>
<keyword evidence="2 6" id="KW-0288">FMN</keyword>
<evidence type="ECO:0000313" key="8">
    <source>
        <dbReference type="EMBL" id="OPH58405.1"/>
    </source>
</evidence>
<comment type="similarity">
    <text evidence="5">Belongs to the NtaA/SnaA/DszA monooxygenase family.</text>
</comment>
<proteinExistence type="inferred from homology"/>
<dbReference type="PIRSF" id="PIRSF000337">
    <property type="entry name" value="NTA_MOA"/>
    <property type="match status" value="1"/>
</dbReference>
<dbReference type="RefSeq" id="WP_079412259.1">
    <property type="nucleotide sequence ID" value="NZ_MBTG01000010.1"/>
</dbReference>